<reference evidence="2" key="1">
    <citation type="submission" date="2018-05" db="EMBL/GenBank/DDBJ databases">
        <title>Draft genome of Mucuna pruriens seed.</title>
        <authorList>
            <person name="Nnadi N.E."/>
            <person name="Vos R."/>
            <person name="Hasami M.H."/>
            <person name="Devisetty U.K."/>
            <person name="Aguiy J.C."/>
        </authorList>
    </citation>
    <scope>NUCLEOTIDE SEQUENCE [LARGE SCALE GENOMIC DNA]</scope>
    <source>
        <strain evidence="2">JCA_2017</strain>
    </source>
</reference>
<dbReference type="Gene3D" id="3.30.420.10">
    <property type="entry name" value="Ribonuclease H-like superfamily/Ribonuclease H"/>
    <property type="match status" value="1"/>
</dbReference>
<dbReference type="PANTHER" id="PTHR35046">
    <property type="entry name" value="ZINC KNUCKLE (CCHC-TYPE) FAMILY PROTEIN"/>
    <property type="match status" value="1"/>
</dbReference>
<protein>
    <recommendedName>
        <fullName evidence="1">Tf2-1-like SH3-like domain-containing protein</fullName>
    </recommendedName>
</protein>
<dbReference type="OrthoDB" id="1935586at2759"/>
<dbReference type="STRING" id="157652.A0A371FKL3"/>
<evidence type="ECO:0000313" key="2">
    <source>
        <dbReference type="EMBL" id="RDX78673.1"/>
    </source>
</evidence>
<feature type="non-terminal residue" evidence="2">
    <location>
        <position position="1"/>
    </location>
</feature>
<dbReference type="Pfam" id="PF24626">
    <property type="entry name" value="SH3_Tf2-1"/>
    <property type="match status" value="1"/>
</dbReference>
<dbReference type="InterPro" id="IPR012337">
    <property type="entry name" value="RNaseH-like_sf"/>
</dbReference>
<dbReference type="GO" id="GO:0003676">
    <property type="term" value="F:nucleic acid binding"/>
    <property type="evidence" value="ECO:0007669"/>
    <property type="project" value="InterPro"/>
</dbReference>
<accession>A0A371FKL3</accession>
<proteinExistence type="predicted"/>
<dbReference type="PANTHER" id="PTHR35046:SF9">
    <property type="entry name" value="RNA-DIRECTED DNA POLYMERASE"/>
    <property type="match status" value="1"/>
</dbReference>
<sequence length="392" mass="45963">MFGLDCIKELEKKIDFIEPFSICIHATFCDYYEHDDFLFKGKKRWPHRELKTFDVLNEHLFFPHMRKMAKSKVSPHGLYTPLPIPITPWVDISMNFVLRFPRSKRGRYSIFVVLKKGHFIPCHKSDNASHMTNLFFKKVVRIDGFPRILVSDRDFKFLGHFLRLGTKLLYSTTSHPQMDGQTEVVNRTLGQLLRSFVKNSMSKAQFIQRLHGKTRLHMKKKGKQYTKSANKGRKEVLFKEGDLVWVHWRKERFSHLRRSKLFPRGDDPFKILKKINDNAYQYYFNVIDLTPCDASVEAPNLRINSLQEGEDDTYLEGATPALEGPITSGRLKRIQEEVQHNLATLKDQGGHTLYHKQFHNTLQNNSPWVHSLKDSTNSNTIKVRRSRGRYNL</sequence>
<keyword evidence="3" id="KW-1185">Reference proteome</keyword>
<name>A0A371FKL3_MUCPR</name>
<comment type="caution">
    <text evidence="2">The sequence shown here is derived from an EMBL/GenBank/DDBJ whole genome shotgun (WGS) entry which is preliminary data.</text>
</comment>
<dbReference type="InterPro" id="IPR036397">
    <property type="entry name" value="RNaseH_sf"/>
</dbReference>
<gene>
    <name evidence="2" type="ORF">CR513_41014</name>
</gene>
<dbReference type="AlphaFoldDB" id="A0A371FKL3"/>
<organism evidence="2 3">
    <name type="scientific">Mucuna pruriens</name>
    <name type="common">Velvet bean</name>
    <name type="synonym">Dolichos pruriens</name>
    <dbReference type="NCBI Taxonomy" id="157652"/>
    <lineage>
        <taxon>Eukaryota</taxon>
        <taxon>Viridiplantae</taxon>
        <taxon>Streptophyta</taxon>
        <taxon>Embryophyta</taxon>
        <taxon>Tracheophyta</taxon>
        <taxon>Spermatophyta</taxon>
        <taxon>Magnoliopsida</taxon>
        <taxon>eudicotyledons</taxon>
        <taxon>Gunneridae</taxon>
        <taxon>Pentapetalae</taxon>
        <taxon>rosids</taxon>
        <taxon>fabids</taxon>
        <taxon>Fabales</taxon>
        <taxon>Fabaceae</taxon>
        <taxon>Papilionoideae</taxon>
        <taxon>50 kb inversion clade</taxon>
        <taxon>NPAAA clade</taxon>
        <taxon>indigoferoid/millettioid clade</taxon>
        <taxon>Phaseoleae</taxon>
        <taxon>Mucuna</taxon>
    </lineage>
</organism>
<dbReference type="SUPFAM" id="SSF53098">
    <property type="entry name" value="Ribonuclease H-like"/>
    <property type="match status" value="1"/>
</dbReference>
<feature type="domain" description="Tf2-1-like SH3-like" evidence="1">
    <location>
        <begin position="241"/>
        <end position="281"/>
    </location>
</feature>
<dbReference type="EMBL" id="QJKJ01008787">
    <property type="protein sequence ID" value="RDX78673.1"/>
    <property type="molecule type" value="Genomic_DNA"/>
</dbReference>
<evidence type="ECO:0000259" key="1">
    <source>
        <dbReference type="Pfam" id="PF24626"/>
    </source>
</evidence>
<dbReference type="InterPro" id="IPR056924">
    <property type="entry name" value="SH3_Tf2-1"/>
</dbReference>
<evidence type="ECO:0000313" key="3">
    <source>
        <dbReference type="Proteomes" id="UP000257109"/>
    </source>
</evidence>
<dbReference type="Proteomes" id="UP000257109">
    <property type="component" value="Unassembled WGS sequence"/>
</dbReference>